<evidence type="ECO:0000256" key="1">
    <source>
        <dbReference type="SAM" id="Phobius"/>
    </source>
</evidence>
<feature type="transmembrane region" description="Helical" evidence="1">
    <location>
        <begin position="20"/>
        <end position="38"/>
    </location>
</feature>
<keyword evidence="1" id="KW-0812">Transmembrane</keyword>
<dbReference type="RefSeq" id="WP_192781567.1">
    <property type="nucleotide sequence ID" value="NZ_BAAASY010000032.1"/>
</dbReference>
<feature type="transmembrane region" description="Helical" evidence="1">
    <location>
        <begin position="86"/>
        <end position="106"/>
    </location>
</feature>
<dbReference type="EMBL" id="JADBEF010000002">
    <property type="protein sequence ID" value="MBE1566566.1"/>
    <property type="molecule type" value="Genomic_DNA"/>
</dbReference>
<feature type="transmembrane region" description="Helical" evidence="1">
    <location>
        <begin position="44"/>
        <end position="65"/>
    </location>
</feature>
<feature type="transmembrane region" description="Helical" evidence="1">
    <location>
        <begin position="112"/>
        <end position="133"/>
    </location>
</feature>
<protein>
    <submittedName>
        <fullName evidence="2">O-antigen/teichoic acid export membrane protein</fullName>
    </submittedName>
</protein>
<organism evidence="2 3">
    <name type="scientific">Nonomuraea africana</name>
    <dbReference type="NCBI Taxonomy" id="46171"/>
    <lineage>
        <taxon>Bacteria</taxon>
        <taxon>Bacillati</taxon>
        <taxon>Actinomycetota</taxon>
        <taxon>Actinomycetes</taxon>
        <taxon>Streptosporangiales</taxon>
        <taxon>Streptosporangiaceae</taxon>
        <taxon>Nonomuraea</taxon>
    </lineage>
</organism>
<keyword evidence="3" id="KW-1185">Reference proteome</keyword>
<keyword evidence="1" id="KW-1133">Transmembrane helix</keyword>
<evidence type="ECO:0000313" key="2">
    <source>
        <dbReference type="EMBL" id="MBE1566566.1"/>
    </source>
</evidence>
<gene>
    <name evidence="2" type="ORF">H4W81_009438</name>
</gene>
<proteinExistence type="predicted"/>
<comment type="caution">
    <text evidence="2">The sequence shown here is derived from an EMBL/GenBank/DDBJ whole genome shotgun (WGS) entry which is preliminary data.</text>
</comment>
<name>A0ABR9KX07_9ACTN</name>
<accession>A0ABR9KX07</accession>
<dbReference type="Proteomes" id="UP000661607">
    <property type="component" value="Unassembled WGS sequence"/>
</dbReference>
<sequence>MVHRIPGISEALLRAGRSLLQNILSVAVVAGGAAVVTAGDATDAGTLGVVGGQAALAAVLAWIHNRVAPAGAPAVGEVPLRANRTLWQNVLAGAIVAGGGAAAGVASGDLKMILLAVGQAAGAAVISALYNVVRPLPVSGGQSSAV</sequence>
<evidence type="ECO:0000313" key="3">
    <source>
        <dbReference type="Proteomes" id="UP000661607"/>
    </source>
</evidence>
<reference evidence="2 3" key="1">
    <citation type="submission" date="2020-10" db="EMBL/GenBank/DDBJ databases">
        <title>Sequencing the genomes of 1000 actinobacteria strains.</title>
        <authorList>
            <person name="Klenk H.-P."/>
        </authorList>
    </citation>
    <scope>NUCLEOTIDE SEQUENCE [LARGE SCALE GENOMIC DNA]</scope>
    <source>
        <strain evidence="2 3">DSM 43748</strain>
    </source>
</reference>
<keyword evidence="1" id="KW-0472">Membrane</keyword>